<evidence type="ECO:0000259" key="2">
    <source>
        <dbReference type="Pfam" id="PF16533"/>
    </source>
</evidence>
<dbReference type="CTD" id="20200510"/>
<dbReference type="OrthoDB" id="9986177at2759"/>
<dbReference type="RefSeq" id="XP_009027555.1">
    <property type="nucleotide sequence ID" value="XM_009029307.1"/>
</dbReference>
<evidence type="ECO:0000313" key="3">
    <source>
        <dbReference type="EMBL" id="ESN94495.1"/>
    </source>
</evidence>
<dbReference type="EnsemblMetazoa" id="HelroT164352">
    <property type="protein sequence ID" value="HelroP164352"/>
    <property type="gene ID" value="HelroG164352"/>
</dbReference>
<dbReference type="EMBL" id="KB097571">
    <property type="protein sequence ID" value="ESN94495.1"/>
    <property type="molecule type" value="Genomic_DNA"/>
</dbReference>
<dbReference type="GO" id="GO:0005783">
    <property type="term" value="C:endoplasmic reticulum"/>
    <property type="evidence" value="ECO:0000318"/>
    <property type="project" value="GO_Central"/>
</dbReference>
<dbReference type="Proteomes" id="UP000015101">
    <property type="component" value="Unassembled WGS sequence"/>
</dbReference>
<dbReference type="InParanoid" id="T1EVB0"/>
<dbReference type="GO" id="GO:0002115">
    <property type="term" value="P:store-operated calcium entry"/>
    <property type="evidence" value="ECO:0000318"/>
    <property type="project" value="GO_Central"/>
</dbReference>
<feature type="domain" description="STIM1/2 Orai1-activating region" evidence="2">
    <location>
        <begin position="104"/>
        <end position="194"/>
    </location>
</feature>
<reference evidence="5" key="1">
    <citation type="submission" date="2012-12" db="EMBL/GenBank/DDBJ databases">
        <authorList>
            <person name="Hellsten U."/>
            <person name="Grimwood J."/>
            <person name="Chapman J.A."/>
            <person name="Shapiro H."/>
            <person name="Aerts A."/>
            <person name="Otillar R.P."/>
            <person name="Terry A.Y."/>
            <person name="Boore J.L."/>
            <person name="Simakov O."/>
            <person name="Marletaz F."/>
            <person name="Cho S.-J."/>
            <person name="Edsinger-Gonzales E."/>
            <person name="Havlak P."/>
            <person name="Kuo D.-H."/>
            <person name="Larsson T."/>
            <person name="Lv J."/>
            <person name="Arendt D."/>
            <person name="Savage R."/>
            <person name="Osoegawa K."/>
            <person name="de Jong P."/>
            <person name="Lindberg D.R."/>
            <person name="Seaver E.C."/>
            <person name="Weisblat D.A."/>
            <person name="Putnam N.H."/>
            <person name="Grigoriev I.V."/>
            <person name="Rokhsar D.S."/>
        </authorList>
    </citation>
    <scope>NUCLEOTIDE SEQUENCE</scope>
</reference>
<dbReference type="GO" id="GO:0005886">
    <property type="term" value="C:plasma membrane"/>
    <property type="evidence" value="ECO:0000318"/>
    <property type="project" value="GO_Central"/>
</dbReference>
<dbReference type="GO" id="GO:0005509">
    <property type="term" value="F:calcium ion binding"/>
    <property type="evidence" value="ECO:0000318"/>
    <property type="project" value="GO_Central"/>
</dbReference>
<evidence type="ECO:0000313" key="4">
    <source>
        <dbReference type="EnsemblMetazoa" id="HelroP164352"/>
    </source>
</evidence>
<dbReference type="STRING" id="6412.T1EVB0"/>
<dbReference type="Gene3D" id="1.10.287.3550">
    <property type="match status" value="1"/>
</dbReference>
<dbReference type="Pfam" id="PF16533">
    <property type="entry name" value="SOAR"/>
    <property type="match status" value="1"/>
</dbReference>
<keyword evidence="5" id="KW-1185">Reference proteome</keyword>
<protein>
    <recommendedName>
        <fullName evidence="2">STIM1/2 Orai1-activating region domain-containing protein</fullName>
    </recommendedName>
</protein>
<proteinExistence type="predicted"/>
<accession>T1EVB0</accession>
<gene>
    <name evidence="4" type="primary">20200510</name>
    <name evidence="3" type="ORF">HELRODRAFT_164352</name>
</gene>
<sequence>MIRLDESLRQRLIEEDERDELVRKLMNKKELTKNTGNFCKCSNEEDLTEGCCDGGKDCDGDVGESAREDALMNLASLREELFQRKMELLEAERLLEEKKKTCMPHLQQWLQLTYEMESKAFEQKKAIVEKNLREAKQVCEKIKKQRFKLFGSLKQNQTEDRTDLVKDKLDELKREMEERCLRWKEIERLTSFNIITNPGVSYLNSLLRGSRMSLYTPANNQLTRSSTASSMFNLFNHHHVF</sequence>
<dbReference type="HOGENOM" id="CLU_1152832_0_0_1"/>
<dbReference type="eggNOG" id="KOG4403">
    <property type="taxonomic scope" value="Eukaryota"/>
</dbReference>
<dbReference type="GO" id="GO:0005246">
    <property type="term" value="F:calcium channel regulator activity"/>
    <property type="evidence" value="ECO:0000318"/>
    <property type="project" value="GO_Central"/>
</dbReference>
<dbReference type="InterPro" id="IPR037608">
    <property type="entry name" value="STIM1/2"/>
</dbReference>
<reference evidence="3 5" key="2">
    <citation type="journal article" date="2013" name="Nature">
        <title>Insights into bilaterian evolution from three spiralian genomes.</title>
        <authorList>
            <person name="Simakov O."/>
            <person name="Marletaz F."/>
            <person name="Cho S.J."/>
            <person name="Edsinger-Gonzales E."/>
            <person name="Havlak P."/>
            <person name="Hellsten U."/>
            <person name="Kuo D.H."/>
            <person name="Larsson T."/>
            <person name="Lv J."/>
            <person name="Arendt D."/>
            <person name="Savage R."/>
            <person name="Osoegawa K."/>
            <person name="de Jong P."/>
            <person name="Grimwood J."/>
            <person name="Chapman J.A."/>
            <person name="Shapiro H."/>
            <person name="Aerts A."/>
            <person name="Otillar R.P."/>
            <person name="Terry A.Y."/>
            <person name="Boore J.L."/>
            <person name="Grigoriev I.V."/>
            <person name="Lindberg D.R."/>
            <person name="Seaver E.C."/>
            <person name="Weisblat D.A."/>
            <person name="Putnam N.H."/>
            <person name="Rokhsar D.S."/>
        </authorList>
    </citation>
    <scope>NUCLEOTIDE SEQUENCE</scope>
</reference>
<feature type="coiled-coil region" evidence="1">
    <location>
        <begin position="78"/>
        <end position="175"/>
    </location>
</feature>
<name>T1EVB0_HELRO</name>
<dbReference type="InterPro" id="IPR032393">
    <property type="entry name" value="SOAR_STIM1/2"/>
</dbReference>
<evidence type="ECO:0000313" key="5">
    <source>
        <dbReference type="Proteomes" id="UP000015101"/>
    </source>
</evidence>
<dbReference type="AlphaFoldDB" id="T1EVB0"/>
<dbReference type="KEGG" id="hro:HELRODRAFT_164352"/>
<dbReference type="GO" id="GO:0006874">
    <property type="term" value="P:intracellular calcium ion homeostasis"/>
    <property type="evidence" value="ECO:0000318"/>
    <property type="project" value="GO_Central"/>
</dbReference>
<organism evidence="4 5">
    <name type="scientific">Helobdella robusta</name>
    <name type="common">Californian leech</name>
    <dbReference type="NCBI Taxonomy" id="6412"/>
    <lineage>
        <taxon>Eukaryota</taxon>
        <taxon>Metazoa</taxon>
        <taxon>Spiralia</taxon>
        <taxon>Lophotrochozoa</taxon>
        <taxon>Annelida</taxon>
        <taxon>Clitellata</taxon>
        <taxon>Hirudinea</taxon>
        <taxon>Rhynchobdellida</taxon>
        <taxon>Glossiphoniidae</taxon>
        <taxon>Helobdella</taxon>
    </lineage>
</organism>
<keyword evidence="1" id="KW-0175">Coiled coil</keyword>
<reference evidence="4" key="3">
    <citation type="submission" date="2015-06" db="UniProtKB">
        <authorList>
            <consortium name="EnsemblMetazoa"/>
        </authorList>
    </citation>
    <scope>IDENTIFICATION</scope>
</reference>
<dbReference type="PANTHER" id="PTHR15136">
    <property type="entry name" value="STROMAL INTERACTION MOLECULE HOMOLOG"/>
    <property type="match status" value="1"/>
</dbReference>
<dbReference type="GeneID" id="20200510"/>
<dbReference type="PANTHER" id="PTHR15136:SF5">
    <property type="entry name" value="STROMAL INTERACTION MOLECULE HOMOLOG"/>
    <property type="match status" value="1"/>
</dbReference>
<dbReference type="EMBL" id="AMQM01001636">
    <property type="status" value="NOT_ANNOTATED_CDS"/>
    <property type="molecule type" value="Genomic_DNA"/>
</dbReference>
<evidence type="ECO:0000256" key="1">
    <source>
        <dbReference type="SAM" id="Coils"/>
    </source>
</evidence>